<dbReference type="Proteomes" id="UP000237000">
    <property type="component" value="Unassembled WGS sequence"/>
</dbReference>
<accession>A0A2P5F6V4</accession>
<evidence type="ECO:0000313" key="2">
    <source>
        <dbReference type="EMBL" id="PON93520.1"/>
    </source>
</evidence>
<dbReference type="EMBL" id="JXTC01000058">
    <property type="protein sequence ID" value="PON93520.1"/>
    <property type="molecule type" value="Genomic_DNA"/>
</dbReference>
<dbReference type="AlphaFoldDB" id="A0A2P5F6V4"/>
<sequence>MPHACLNIDFDAVSRGYRTRGVPKGCGRNSPYIGSCIPATPKYKRQVAPVSSPPPPPPKPICKSGRYFKRNCPPEGH</sequence>
<organism evidence="2 3">
    <name type="scientific">Trema orientale</name>
    <name type="common">Charcoal tree</name>
    <name type="synonym">Celtis orientalis</name>
    <dbReference type="NCBI Taxonomy" id="63057"/>
    <lineage>
        <taxon>Eukaryota</taxon>
        <taxon>Viridiplantae</taxon>
        <taxon>Streptophyta</taxon>
        <taxon>Embryophyta</taxon>
        <taxon>Tracheophyta</taxon>
        <taxon>Spermatophyta</taxon>
        <taxon>Magnoliopsida</taxon>
        <taxon>eudicotyledons</taxon>
        <taxon>Gunneridae</taxon>
        <taxon>Pentapetalae</taxon>
        <taxon>rosids</taxon>
        <taxon>fabids</taxon>
        <taxon>Rosales</taxon>
        <taxon>Cannabaceae</taxon>
        <taxon>Trema</taxon>
    </lineage>
</organism>
<reference evidence="3" key="1">
    <citation type="submission" date="2016-06" db="EMBL/GenBank/DDBJ databases">
        <title>Parallel loss of symbiosis genes in relatives of nitrogen-fixing non-legume Parasponia.</title>
        <authorList>
            <person name="Van Velzen R."/>
            <person name="Holmer R."/>
            <person name="Bu F."/>
            <person name="Rutten L."/>
            <person name="Van Zeijl A."/>
            <person name="Liu W."/>
            <person name="Santuari L."/>
            <person name="Cao Q."/>
            <person name="Sharma T."/>
            <person name="Shen D."/>
            <person name="Roswanjaya Y."/>
            <person name="Wardhani T."/>
            <person name="Kalhor M.S."/>
            <person name="Jansen J."/>
            <person name="Van den Hoogen J."/>
            <person name="Gungor B."/>
            <person name="Hartog M."/>
            <person name="Hontelez J."/>
            <person name="Verver J."/>
            <person name="Yang W.-C."/>
            <person name="Schijlen E."/>
            <person name="Repin R."/>
            <person name="Schilthuizen M."/>
            <person name="Schranz E."/>
            <person name="Heidstra R."/>
            <person name="Miyata K."/>
            <person name="Fedorova E."/>
            <person name="Kohlen W."/>
            <person name="Bisseling T."/>
            <person name="Smit S."/>
            <person name="Geurts R."/>
        </authorList>
    </citation>
    <scope>NUCLEOTIDE SEQUENCE [LARGE SCALE GENOMIC DNA]</scope>
    <source>
        <strain evidence="3">cv. RG33-2</strain>
    </source>
</reference>
<name>A0A2P5F6V4_TREOI</name>
<proteinExistence type="predicted"/>
<feature type="region of interest" description="Disordered" evidence="1">
    <location>
        <begin position="46"/>
        <end position="77"/>
    </location>
</feature>
<gene>
    <name evidence="2" type="ORF">TorRG33x02_107980</name>
</gene>
<comment type="caution">
    <text evidence="2">The sequence shown here is derived from an EMBL/GenBank/DDBJ whole genome shotgun (WGS) entry which is preliminary data.</text>
</comment>
<dbReference type="InParanoid" id="A0A2P5F6V4"/>
<evidence type="ECO:0000256" key="1">
    <source>
        <dbReference type="SAM" id="MobiDB-lite"/>
    </source>
</evidence>
<feature type="compositionally biased region" description="Pro residues" evidence="1">
    <location>
        <begin position="51"/>
        <end position="60"/>
    </location>
</feature>
<keyword evidence="3" id="KW-1185">Reference proteome</keyword>
<evidence type="ECO:0000313" key="3">
    <source>
        <dbReference type="Proteomes" id="UP000237000"/>
    </source>
</evidence>
<protein>
    <submittedName>
        <fullName evidence="2">Uncharacterized protein</fullName>
    </submittedName>
</protein>